<evidence type="ECO:0000313" key="3">
    <source>
        <dbReference type="Proteomes" id="UP001066276"/>
    </source>
</evidence>
<keyword evidence="3" id="KW-1185">Reference proteome</keyword>
<comment type="caution">
    <text evidence="2">The sequence shown here is derived from an EMBL/GenBank/DDBJ whole genome shotgun (WGS) entry which is preliminary data.</text>
</comment>
<proteinExistence type="predicted"/>
<feature type="region of interest" description="Disordered" evidence="1">
    <location>
        <begin position="132"/>
        <end position="152"/>
    </location>
</feature>
<sequence>MFGGLRSSSLVKSLGPAGLAPIEWPARAELRLHSSGRAQRAASLARRGRPSLLLLRSERRALPPIKGATQLAPLLLSSAVSRSASSPSPGRPALEPPAPVSFWAPAAMLHSSPPEGSQRPGIPSAVYSLYQSTPMRSTPRDGQGMGLVFADN</sequence>
<gene>
    <name evidence="2" type="ORF">NDU88_001731</name>
</gene>
<dbReference type="AlphaFoldDB" id="A0AAV7VAL8"/>
<organism evidence="2 3">
    <name type="scientific">Pleurodeles waltl</name>
    <name type="common">Iberian ribbed newt</name>
    <dbReference type="NCBI Taxonomy" id="8319"/>
    <lineage>
        <taxon>Eukaryota</taxon>
        <taxon>Metazoa</taxon>
        <taxon>Chordata</taxon>
        <taxon>Craniata</taxon>
        <taxon>Vertebrata</taxon>
        <taxon>Euteleostomi</taxon>
        <taxon>Amphibia</taxon>
        <taxon>Batrachia</taxon>
        <taxon>Caudata</taxon>
        <taxon>Salamandroidea</taxon>
        <taxon>Salamandridae</taxon>
        <taxon>Pleurodelinae</taxon>
        <taxon>Pleurodeles</taxon>
    </lineage>
</organism>
<evidence type="ECO:0000313" key="2">
    <source>
        <dbReference type="EMBL" id="KAJ1197886.1"/>
    </source>
</evidence>
<evidence type="ECO:0000256" key="1">
    <source>
        <dbReference type="SAM" id="MobiDB-lite"/>
    </source>
</evidence>
<accession>A0AAV7VAL8</accession>
<dbReference type="EMBL" id="JANPWB010000003">
    <property type="protein sequence ID" value="KAJ1197886.1"/>
    <property type="molecule type" value="Genomic_DNA"/>
</dbReference>
<protein>
    <submittedName>
        <fullName evidence="2">Uncharacterized protein</fullName>
    </submittedName>
</protein>
<dbReference type="Proteomes" id="UP001066276">
    <property type="component" value="Chromosome 2_1"/>
</dbReference>
<name>A0AAV7VAL8_PLEWA</name>
<reference evidence="2" key="1">
    <citation type="journal article" date="2022" name="bioRxiv">
        <title>Sequencing and chromosome-scale assembly of the giantPleurodeles waltlgenome.</title>
        <authorList>
            <person name="Brown T."/>
            <person name="Elewa A."/>
            <person name="Iarovenko S."/>
            <person name="Subramanian E."/>
            <person name="Araus A.J."/>
            <person name="Petzold A."/>
            <person name="Susuki M."/>
            <person name="Suzuki K.-i.T."/>
            <person name="Hayashi T."/>
            <person name="Toyoda A."/>
            <person name="Oliveira C."/>
            <person name="Osipova E."/>
            <person name="Leigh N.D."/>
            <person name="Simon A."/>
            <person name="Yun M.H."/>
        </authorList>
    </citation>
    <scope>NUCLEOTIDE SEQUENCE</scope>
    <source>
        <strain evidence="2">20211129_DDA</strain>
        <tissue evidence="2">Liver</tissue>
    </source>
</reference>